<dbReference type="EMBL" id="CAACVJ010000032">
    <property type="protein sequence ID" value="VEP11938.1"/>
    <property type="molecule type" value="Genomic_DNA"/>
</dbReference>
<dbReference type="OrthoDB" id="527716at2"/>
<dbReference type="InterPro" id="IPR007803">
    <property type="entry name" value="Asp/Arg/Pro-Hydrxlase"/>
</dbReference>
<keyword evidence="7" id="KW-1185">Reference proteome</keyword>
<feature type="compositionally biased region" description="Polar residues" evidence="4">
    <location>
        <begin position="287"/>
        <end position="297"/>
    </location>
</feature>
<keyword evidence="2" id="KW-0223">Dioxygenase</keyword>
<dbReference type="GO" id="GO:0051213">
    <property type="term" value="F:dioxygenase activity"/>
    <property type="evidence" value="ECO:0007669"/>
    <property type="project" value="UniProtKB-KW"/>
</dbReference>
<dbReference type="PANTHER" id="PTHR46332">
    <property type="entry name" value="ASPARTATE BETA-HYDROXYLASE DOMAIN-CONTAINING PROTEIN 2"/>
    <property type="match status" value="1"/>
</dbReference>
<dbReference type="Pfam" id="PF05118">
    <property type="entry name" value="Asp_Arg_Hydrox"/>
    <property type="match status" value="1"/>
</dbReference>
<evidence type="ECO:0000313" key="7">
    <source>
        <dbReference type="Proteomes" id="UP000320055"/>
    </source>
</evidence>
<accession>A0A563VKJ7</accession>
<evidence type="ECO:0000259" key="5">
    <source>
        <dbReference type="Pfam" id="PF05118"/>
    </source>
</evidence>
<organism evidence="6 7">
    <name type="scientific">Hyella patelloides LEGE 07179</name>
    <dbReference type="NCBI Taxonomy" id="945734"/>
    <lineage>
        <taxon>Bacteria</taxon>
        <taxon>Bacillati</taxon>
        <taxon>Cyanobacteriota</taxon>
        <taxon>Cyanophyceae</taxon>
        <taxon>Pleurocapsales</taxon>
        <taxon>Hyellaceae</taxon>
        <taxon>Hyella</taxon>
    </lineage>
</organism>
<dbReference type="GO" id="GO:0016020">
    <property type="term" value="C:membrane"/>
    <property type="evidence" value="ECO:0007669"/>
    <property type="project" value="TreeGrafter"/>
</dbReference>
<sequence>MKTLIKKFQGKIARIVSFYRLIQYLFKVSRDPELHPILRSYAGNFPLCLVSEPLLWLKMVRNFKARFIKAEQRPYAFYAPPLSASGFGEPNRISKFLEDNFTVIASEFSLCAPPEVPTPSQSLVDEGVWNTFPLRRSSKTVPENISRCPQTWALVEQCPLLQGVDGGVYFSIVYPDTHISSHCGPSNLKHRYHLTIEEAEGARIRAGHEWRTWRRGECLILDDSFEHEVQHNGDKRRVVLIVDCWHPDLTEKERKFLTHLHQIWQKPTRKAVEKQGASRRKKYEQKPTVSALSTKNN</sequence>
<protein>
    <recommendedName>
        <fullName evidence="5">Aspartyl/asparaginy/proline hydroxylase domain-containing protein</fullName>
    </recommendedName>
</protein>
<proteinExistence type="inferred from homology"/>
<dbReference type="Gene3D" id="2.60.120.330">
    <property type="entry name" value="B-lactam Antibiotic, Isopenicillin N Synthase, Chain"/>
    <property type="match status" value="1"/>
</dbReference>
<dbReference type="PANTHER" id="PTHR46332:SF5">
    <property type="entry name" value="ASPARTATE BETA-HYDROXYLASE DOMAIN CONTAINING 2"/>
    <property type="match status" value="1"/>
</dbReference>
<dbReference type="SUPFAM" id="SSF51197">
    <property type="entry name" value="Clavaminate synthase-like"/>
    <property type="match status" value="1"/>
</dbReference>
<keyword evidence="3" id="KW-0560">Oxidoreductase</keyword>
<evidence type="ECO:0000313" key="6">
    <source>
        <dbReference type="EMBL" id="VEP11938.1"/>
    </source>
</evidence>
<evidence type="ECO:0000256" key="1">
    <source>
        <dbReference type="ARBA" id="ARBA00007730"/>
    </source>
</evidence>
<name>A0A563VKJ7_9CYAN</name>
<evidence type="ECO:0000256" key="3">
    <source>
        <dbReference type="ARBA" id="ARBA00023002"/>
    </source>
</evidence>
<dbReference type="Proteomes" id="UP000320055">
    <property type="component" value="Unassembled WGS sequence"/>
</dbReference>
<evidence type="ECO:0000256" key="2">
    <source>
        <dbReference type="ARBA" id="ARBA00022964"/>
    </source>
</evidence>
<feature type="domain" description="Aspartyl/asparaginy/proline hydroxylase" evidence="5">
    <location>
        <begin position="98"/>
        <end position="247"/>
    </location>
</feature>
<reference evidence="6 7" key="1">
    <citation type="submission" date="2019-01" db="EMBL/GenBank/DDBJ databases">
        <authorList>
            <person name="Brito A."/>
        </authorList>
    </citation>
    <scope>NUCLEOTIDE SEQUENCE [LARGE SCALE GENOMIC DNA]</scope>
    <source>
        <strain evidence="6">1</strain>
    </source>
</reference>
<dbReference type="InterPro" id="IPR027443">
    <property type="entry name" value="IPNS-like_sf"/>
</dbReference>
<dbReference type="RefSeq" id="WP_144869779.1">
    <property type="nucleotide sequence ID" value="NZ_LR213880.1"/>
</dbReference>
<gene>
    <name evidence="6" type="ORF">H1P_1270013</name>
</gene>
<comment type="similarity">
    <text evidence="1">Belongs to the aspartyl/asparaginyl beta-hydroxylase family.</text>
</comment>
<dbReference type="AlphaFoldDB" id="A0A563VKJ7"/>
<feature type="region of interest" description="Disordered" evidence="4">
    <location>
        <begin position="271"/>
        <end position="297"/>
    </location>
</feature>
<dbReference type="InterPro" id="IPR051821">
    <property type="entry name" value="Asp/Asn_beta-hydroxylase"/>
</dbReference>
<evidence type="ECO:0000256" key="4">
    <source>
        <dbReference type="SAM" id="MobiDB-lite"/>
    </source>
</evidence>